<dbReference type="eggNOG" id="ENOG502Z86E">
    <property type="taxonomic scope" value="Bacteria"/>
</dbReference>
<name>H8GHG6_METAL</name>
<evidence type="ECO:0000313" key="3">
    <source>
        <dbReference type="Proteomes" id="UP000005090"/>
    </source>
</evidence>
<organism evidence="2 3">
    <name type="scientific">Methylomicrobium album BG8</name>
    <dbReference type="NCBI Taxonomy" id="686340"/>
    <lineage>
        <taxon>Bacteria</taxon>
        <taxon>Pseudomonadati</taxon>
        <taxon>Pseudomonadota</taxon>
        <taxon>Gammaproteobacteria</taxon>
        <taxon>Methylococcales</taxon>
        <taxon>Methylococcaceae</taxon>
        <taxon>Methylomicrobium</taxon>
    </lineage>
</organism>
<dbReference type="EMBL" id="CM001475">
    <property type="protein sequence ID" value="EIC30118.1"/>
    <property type="molecule type" value="Genomic_DNA"/>
</dbReference>
<feature type="signal peptide" evidence="1">
    <location>
        <begin position="1"/>
        <end position="26"/>
    </location>
</feature>
<evidence type="ECO:0000313" key="2">
    <source>
        <dbReference type="EMBL" id="EIC30118.1"/>
    </source>
</evidence>
<dbReference type="InterPro" id="IPR021323">
    <property type="entry name" value="DUF2927"/>
</dbReference>
<sequence length="277" mass="30611">MQNKIYRIITSLLLSLCLLGPTAAAAAPADPLEAWKSPGYLLNSFIKIAMFNEYSAQPMGIRKWTGPIGYYFVHRVGDRDLHERLARMHIEQLAEITGLTMEPAKTPAAANLLIIFSTEMQLRNDLLQDFGIRSKPQREALFRDSVCLGHFAPAKNGAIVRGVVLIPVDRAYAHAKLVDCIVEEITQVLGLPNDSDKVFPSIFNDKSVNTLLSGLDYLLLKMLYDPRIKPGMNIQEAAPILKTIANEFERNGWIRNADANVRTGGLYGLLYGGAGGL</sequence>
<keyword evidence="1" id="KW-0732">Signal</keyword>
<feature type="chain" id="PRO_5003613549" description="DUF2927 domain-containing protein" evidence="1">
    <location>
        <begin position="27"/>
        <end position="277"/>
    </location>
</feature>
<keyword evidence="3" id="KW-1185">Reference proteome</keyword>
<proteinExistence type="predicted"/>
<dbReference type="Proteomes" id="UP000005090">
    <property type="component" value="Chromosome"/>
</dbReference>
<protein>
    <recommendedName>
        <fullName evidence="4">DUF2927 domain-containing protein</fullName>
    </recommendedName>
</protein>
<evidence type="ECO:0000256" key="1">
    <source>
        <dbReference type="SAM" id="SignalP"/>
    </source>
</evidence>
<dbReference type="Pfam" id="PF11150">
    <property type="entry name" value="DUF2927"/>
    <property type="match status" value="1"/>
</dbReference>
<dbReference type="AlphaFoldDB" id="H8GHG6"/>
<dbReference type="RefSeq" id="WP_005372532.1">
    <property type="nucleotide sequence ID" value="NZ_CM001475.1"/>
</dbReference>
<reference evidence="2 3" key="1">
    <citation type="journal article" date="2013" name="Genome Announc.">
        <title>Genome Sequence of the Obligate Gammaproteobacterial Methanotroph Methylomicrobium album Strain BG8.</title>
        <authorList>
            <person name="Kits K.D."/>
            <person name="Kalyuzhnaya M.G."/>
            <person name="Klotz M.G."/>
            <person name="Jetten M.S."/>
            <person name="Op den Camp H.J."/>
            <person name="Vuilleumier S."/>
            <person name="Bringel F."/>
            <person name="Dispirito A.A."/>
            <person name="Murrell J.C."/>
            <person name="Bruce D."/>
            <person name="Cheng J.F."/>
            <person name="Copeland A."/>
            <person name="Goodwin L."/>
            <person name="Hauser L."/>
            <person name="Lajus A."/>
            <person name="Land M.L."/>
            <person name="Lapidus A."/>
            <person name="Lucas S."/>
            <person name="Medigue C."/>
            <person name="Pitluck S."/>
            <person name="Woyke T."/>
            <person name="Zeytun A."/>
            <person name="Stein L.Y."/>
        </authorList>
    </citation>
    <scope>NUCLEOTIDE SEQUENCE [LARGE SCALE GENOMIC DNA]</scope>
    <source>
        <strain evidence="2 3">BG8</strain>
    </source>
</reference>
<dbReference type="STRING" id="686340.Metal_2395"/>
<accession>H8GHG6</accession>
<gene>
    <name evidence="2" type="ORF">Metal_2395</name>
</gene>
<evidence type="ECO:0008006" key="4">
    <source>
        <dbReference type="Google" id="ProtNLM"/>
    </source>
</evidence>
<dbReference type="HOGENOM" id="CLU_087574_0_0_6"/>